<evidence type="ECO:0000256" key="1">
    <source>
        <dbReference type="SAM" id="MobiDB-lite"/>
    </source>
</evidence>
<evidence type="ECO:0000313" key="3">
    <source>
        <dbReference type="Proteomes" id="UP001470230"/>
    </source>
</evidence>
<name>A0ABR2JP78_9EUKA</name>
<organism evidence="2 3">
    <name type="scientific">Tritrichomonas musculus</name>
    <dbReference type="NCBI Taxonomy" id="1915356"/>
    <lineage>
        <taxon>Eukaryota</taxon>
        <taxon>Metamonada</taxon>
        <taxon>Parabasalia</taxon>
        <taxon>Tritrichomonadida</taxon>
        <taxon>Tritrichomonadidae</taxon>
        <taxon>Tritrichomonas</taxon>
    </lineage>
</organism>
<keyword evidence="3" id="KW-1185">Reference proteome</keyword>
<reference evidence="2 3" key="1">
    <citation type="submission" date="2024-04" db="EMBL/GenBank/DDBJ databases">
        <title>Tritrichomonas musculus Genome.</title>
        <authorList>
            <person name="Alves-Ferreira E."/>
            <person name="Grigg M."/>
            <person name="Lorenzi H."/>
            <person name="Galac M."/>
        </authorList>
    </citation>
    <scope>NUCLEOTIDE SEQUENCE [LARGE SCALE GENOMIC DNA]</scope>
    <source>
        <strain evidence="2 3">EAF2021</strain>
    </source>
</reference>
<accession>A0ABR2JP78</accession>
<proteinExistence type="predicted"/>
<comment type="caution">
    <text evidence="2">The sequence shown here is derived from an EMBL/GenBank/DDBJ whole genome shotgun (WGS) entry which is preliminary data.</text>
</comment>
<dbReference type="Proteomes" id="UP001470230">
    <property type="component" value="Unassembled WGS sequence"/>
</dbReference>
<feature type="region of interest" description="Disordered" evidence="1">
    <location>
        <begin position="44"/>
        <end position="68"/>
    </location>
</feature>
<sequence>MTVKTLNVNTSQKVNILNCVTGMSNQKQFYGQPMQQGYAQSQSKFCGLNPQPRQGNQSQAANPNGSRYPSLPVGYYSQSWGTSPYQQQITGRAVHSGPRMYFVFNPSNFTDTYNPWTASMWLQNYNIPAYQKPQMPPVAQAQTSNVVQKPQSQQQQVLQQVQQQVQQQIPTSTATIQHQTAVNNNQTNSQTITQGSRVKSEIFQFDSVKQFQELRHHATIESALDQLNRLGTDLSKVNPSTFKPDSTSCFILCNTYTTPKYQLGVGPLNDAITVAANHKYMGYQIYFLHNPHHTIFMSFLRVFLEKVDKYLTIFYTGHGADKCLENSILVQFHDKQCFVELAKTEEQKIKEKPVKWQPKRV</sequence>
<evidence type="ECO:0000313" key="2">
    <source>
        <dbReference type="EMBL" id="KAK8880561.1"/>
    </source>
</evidence>
<dbReference type="EMBL" id="JAPFFF010000010">
    <property type="protein sequence ID" value="KAK8880561.1"/>
    <property type="molecule type" value="Genomic_DNA"/>
</dbReference>
<gene>
    <name evidence="2" type="ORF">M9Y10_003241</name>
</gene>
<feature type="compositionally biased region" description="Polar residues" evidence="1">
    <location>
        <begin position="51"/>
        <end position="67"/>
    </location>
</feature>
<protein>
    <submittedName>
        <fullName evidence="2">Uncharacterized protein</fullName>
    </submittedName>
</protein>